<reference evidence="10 11" key="1">
    <citation type="submission" date="2021-03" db="EMBL/GenBank/DDBJ databases">
        <title>Sequencing the genomes of 1000 actinobacteria strains.</title>
        <authorList>
            <person name="Klenk H.-P."/>
        </authorList>
    </citation>
    <scope>NUCLEOTIDE SEQUENCE [LARGE SCALE GENOMIC DNA]</scope>
    <source>
        <strain evidence="10 11">DSM 46670</strain>
    </source>
</reference>
<dbReference type="InterPro" id="IPR011060">
    <property type="entry name" value="RibuloseP-bd_barrel"/>
</dbReference>
<evidence type="ECO:0000256" key="4">
    <source>
        <dbReference type="ARBA" id="ARBA00022822"/>
    </source>
</evidence>
<dbReference type="InterPro" id="IPR018204">
    <property type="entry name" value="Trp_synthase_alpha_AS"/>
</dbReference>
<evidence type="ECO:0000256" key="6">
    <source>
        <dbReference type="ARBA" id="ARBA00023239"/>
    </source>
</evidence>
<dbReference type="Pfam" id="PF00290">
    <property type="entry name" value="Trp_syntA"/>
    <property type="match status" value="1"/>
</dbReference>
<evidence type="ECO:0000256" key="8">
    <source>
        <dbReference type="HAMAP-Rule" id="MF_00131"/>
    </source>
</evidence>
<dbReference type="CDD" id="cd04724">
    <property type="entry name" value="Tryptophan_synthase_alpha"/>
    <property type="match status" value="1"/>
</dbReference>
<evidence type="ECO:0000313" key="10">
    <source>
        <dbReference type="EMBL" id="MBP2324093.1"/>
    </source>
</evidence>
<feature type="active site" description="Proton acceptor" evidence="8">
    <location>
        <position position="49"/>
    </location>
</feature>
<evidence type="ECO:0000256" key="3">
    <source>
        <dbReference type="ARBA" id="ARBA00022605"/>
    </source>
</evidence>
<evidence type="ECO:0000256" key="2">
    <source>
        <dbReference type="ARBA" id="ARBA00011270"/>
    </source>
</evidence>
<name>A0ABS4TI31_9PSEU</name>
<dbReference type="InterPro" id="IPR002028">
    <property type="entry name" value="Trp_synthase_suA"/>
</dbReference>
<protein>
    <recommendedName>
        <fullName evidence="8">Tryptophan synthase alpha chain</fullName>
        <ecNumber evidence="8">4.2.1.20</ecNumber>
    </recommendedName>
</protein>
<dbReference type="EMBL" id="JAGINW010000001">
    <property type="protein sequence ID" value="MBP2324093.1"/>
    <property type="molecule type" value="Genomic_DNA"/>
</dbReference>
<dbReference type="HAMAP" id="MF_00131">
    <property type="entry name" value="Trp_synth_alpha"/>
    <property type="match status" value="1"/>
</dbReference>
<comment type="catalytic activity">
    <reaction evidence="7 8">
        <text>(1S,2R)-1-C-(indol-3-yl)glycerol 3-phosphate + L-serine = D-glyceraldehyde 3-phosphate + L-tryptophan + H2O</text>
        <dbReference type="Rhea" id="RHEA:10532"/>
        <dbReference type="ChEBI" id="CHEBI:15377"/>
        <dbReference type="ChEBI" id="CHEBI:33384"/>
        <dbReference type="ChEBI" id="CHEBI:57912"/>
        <dbReference type="ChEBI" id="CHEBI:58866"/>
        <dbReference type="ChEBI" id="CHEBI:59776"/>
        <dbReference type="EC" id="4.2.1.20"/>
    </reaction>
</comment>
<sequence length="266" mass="27353">MARLDALFAAAKAEDRAALVGYLPAGYPTVDGSAEILSAMIESGCDLVEVGVPFSDPVLDGPTIQKAAEQALSGGFRIRDLFKVVEKVASAGGNAVVMTYWNPVYRYGVDAFARDLAAAGGLGIITPDLVVDEADEWLAASEAHDLDRIFLVAPASTEERIARTVAKTSGFLYAAAVMGVTGARDAVSVAAPDLVRRVRPHTDLPIGVGLGIRSGAQAAETAAFADAVIVGSAFVTKAGEGIEPVRALAAELAQGVRSRVAAGQAS</sequence>
<keyword evidence="6 8" id="KW-0456">Lyase</keyword>
<dbReference type="PROSITE" id="PS00167">
    <property type="entry name" value="TRP_SYNTHASE_ALPHA"/>
    <property type="match status" value="1"/>
</dbReference>
<feature type="active site" description="Proton acceptor" evidence="8">
    <location>
        <position position="60"/>
    </location>
</feature>
<comment type="similarity">
    <text evidence="8 9">Belongs to the TrpA family.</text>
</comment>
<proteinExistence type="inferred from homology"/>
<keyword evidence="4 8" id="KW-0822">Tryptophan biosynthesis</keyword>
<evidence type="ECO:0000313" key="11">
    <source>
        <dbReference type="Proteomes" id="UP001519332"/>
    </source>
</evidence>
<keyword evidence="11" id="KW-1185">Reference proteome</keyword>
<evidence type="ECO:0000256" key="1">
    <source>
        <dbReference type="ARBA" id="ARBA00004733"/>
    </source>
</evidence>
<dbReference type="GO" id="GO:0004834">
    <property type="term" value="F:tryptophan synthase activity"/>
    <property type="evidence" value="ECO:0007669"/>
    <property type="project" value="UniProtKB-EC"/>
</dbReference>
<comment type="subunit">
    <text evidence="2 8">Tetramer of two alpha and two beta chains.</text>
</comment>
<evidence type="ECO:0000256" key="7">
    <source>
        <dbReference type="ARBA" id="ARBA00049047"/>
    </source>
</evidence>
<gene>
    <name evidence="8" type="primary">trpA</name>
    <name evidence="10" type="ORF">JOF56_004478</name>
</gene>
<dbReference type="InterPro" id="IPR013785">
    <property type="entry name" value="Aldolase_TIM"/>
</dbReference>
<dbReference type="SUPFAM" id="SSF51366">
    <property type="entry name" value="Ribulose-phoshate binding barrel"/>
    <property type="match status" value="1"/>
</dbReference>
<keyword evidence="3 8" id="KW-0028">Amino-acid biosynthesis</keyword>
<dbReference type="PANTHER" id="PTHR43406">
    <property type="entry name" value="TRYPTOPHAN SYNTHASE, ALPHA CHAIN"/>
    <property type="match status" value="1"/>
</dbReference>
<dbReference type="Gene3D" id="3.20.20.70">
    <property type="entry name" value="Aldolase class I"/>
    <property type="match status" value="1"/>
</dbReference>
<dbReference type="RefSeq" id="WP_209641176.1">
    <property type="nucleotide sequence ID" value="NZ_JAGINW010000001.1"/>
</dbReference>
<comment type="function">
    <text evidence="8">The alpha subunit is responsible for the aldol cleavage of indoleglycerol phosphate to indole and glyceraldehyde 3-phosphate.</text>
</comment>
<comment type="caution">
    <text evidence="10">The sequence shown here is derived from an EMBL/GenBank/DDBJ whole genome shotgun (WGS) entry which is preliminary data.</text>
</comment>
<dbReference type="Proteomes" id="UP001519332">
    <property type="component" value="Unassembled WGS sequence"/>
</dbReference>
<organism evidence="10 11">
    <name type="scientific">Kibdelosporangium banguiense</name>
    <dbReference type="NCBI Taxonomy" id="1365924"/>
    <lineage>
        <taxon>Bacteria</taxon>
        <taxon>Bacillati</taxon>
        <taxon>Actinomycetota</taxon>
        <taxon>Actinomycetes</taxon>
        <taxon>Pseudonocardiales</taxon>
        <taxon>Pseudonocardiaceae</taxon>
        <taxon>Kibdelosporangium</taxon>
    </lineage>
</organism>
<evidence type="ECO:0000256" key="9">
    <source>
        <dbReference type="RuleBase" id="RU003662"/>
    </source>
</evidence>
<accession>A0ABS4TI31</accession>
<dbReference type="PANTHER" id="PTHR43406:SF1">
    <property type="entry name" value="TRYPTOPHAN SYNTHASE ALPHA CHAIN, CHLOROPLASTIC"/>
    <property type="match status" value="1"/>
</dbReference>
<keyword evidence="5 8" id="KW-0057">Aromatic amino acid biosynthesis</keyword>
<dbReference type="EC" id="4.2.1.20" evidence="8"/>
<comment type="pathway">
    <text evidence="1 8">Amino-acid biosynthesis; L-tryptophan biosynthesis; L-tryptophan from chorismate: step 5/5.</text>
</comment>
<dbReference type="NCBIfam" id="TIGR00262">
    <property type="entry name" value="trpA"/>
    <property type="match status" value="1"/>
</dbReference>
<evidence type="ECO:0000256" key="5">
    <source>
        <dbReference type="ARBA" id="ARBA00023141"/>
    </source>
</evidence>